<proteinExistence type="predicted"/>
<feature type="chain" id="PRO_5039068547" evidence="2">
    <location>
        <begin position="29"/>
        <end position="105"/>
    </location>
</feature>
<protein>
    <submittedName>
        <fullName evidence="3">Uncharacterized protein</fullName>
    </submittedName>
</protein>
<dbReference type="EMBL" id="QLNP01000098">
    <property type="protein sequence ID" value="RAM35815.1"/>
    <property type="molecule type" value="Genomic_DNA"/>
</dbReference>
<dbReference type="Proteomes" id="UP000249166">
    <property type="component" value="Unassembled WGS sequence"/>
</dbReference>
<keyword evidence="2" id="KW-0732">Signal</keyword>
<comment type="caution">
    <text evidence="3">The sequence shown here is derived from an EMBL/GenBank/DDBJ whole genome shotgun (WGS) entry which is preliminary data.</text>
</comment>
<feature type="compositionally biased region" description="Basic residues" evidence="1">
    <location>
        <begin position="75"/>
        <end position="84"/>
    </location>
</feature>
<evidence type="ECO:0000313" key="3">
    <source>
        <dbReference type="EMBL" id="RAM35815.1"/>
    </source>
</evidence>
<evidence type="ECO:0000313" key="4">
    <source>
        <dbReference type="Proteomes" id="UP000249166"/>
    </source>
</evidence>
<dbReference type="RefSeq" id="WP_111904996.1">
    <property type="nucleotide sequence ID" value="NZ_QLNP01000098.1"/>
</dbReference>
<dbReference type="AlphaFoldDB" id="A0A328HEK4"/>
<feature type="signal peptide" evidence="2">
    <location>
        <begin position="1"/>
        <end position="28"/>
    </location>
</feature>
<accession>A0A328HEK4</accession>
<name>A0A328HEK4_ARTGO</name>
<gene>
    <name evidence="3" type="ORF">DBZ45_16700</name>
</gene>
<feature type="compositionally biased region" description="Basic and acidic residues" evidence="1">
    <location>
        <begin position="60"/>
        <end position="74"/>
    </location>
</feature>
<feature type="compositionally biased region" description="Low complexity" evidence="1">
    <location>
        <begin position="30"/>
        <end position="45"/>
    </location>
</feature>
<feature type="region of interest" description="Disordered" evidence="1">
    <location>
        <begin position="30"/>
        <end position="105"/>
    </location>
</feature>
<evidence type="ECO:0000256" key="1">
    <source>
        <dbReference type="SAM" id="MobiDB-lite"/>
    </source>
</evidence>
<organism evidence="3 4">
    <name type="scientific">Arthrobacter globiformis</name>
    <dbReference type="NCBI Taxonomy" id="1665"/>
    <lineage>
        <taxon>Bacteria</taxon>
        <taxon>Bacillati</taxon>
        <taxon>Actinomycetota</taxon>
        <taxon>Actinomycetes</taxon>
        <taxon>Micrococcales</taxon>
        <taxon>Micrococcaceae</taxon>
        <taxon>Arthrobacter</taxon>
    </lineage>
</organism>
<evidence type="ECO:0000256" key="2">
    <source>
        <dbReference type="SAM" id="SignalP"/>
    </source>
</evidence>
<sequence>MNTASRLISTAVLAAGLTLGSAALTAGAASADAGPTTTYSSTQHSSYDKDGFDKAGFNRQGKDCNGHWRHWGKDKGKHHDKGKCHGNLPKYPHPKDPVHPIYPQR</sequence>
<reference evidence="3 4" key="1">
    <citation type="submission" date="2018-04" db="EMBL/GenBank/DDBJ databases">
        <title>Bacteria isolated from cave deposits of Manipur.</title>
        <authorList>
            <person name="Sahoo D."/>
            <person name="Sarangthem I."/>
            <person name="Nandeibam J."/>
        </authorList>
    </citation>
    <scope>NUCLEOTIDE SEQUENCE [LARGE SCALE GENOMIC DNA]</scope>
    <source>
        <strain evidence="4">mrc11</strain>
    </source>
</reference>